<feature type="compositionally biased region" description="Basic and acidic residues" evidence="1">
    <location>
        <begin position="67"/>
        <end position="90"/>
    </location>
</feature>
<feature type="compositionally biased region" description="Polar residues" evidence="1">
    <location>
        <begin position="544"/>
        <end position="572"/>
    </location>
</feature>
<dbReference type="EMBL" id="CAJNJA010015067">
    <property type="protein sequence ID" value="CAE7355909.1"/>
    <property type="molecule type" value="Genomic_DNA"/>
</dbReference>
<evidence type="ECO:0000313" key="3">
    <source>
        <dbReference type="Proteomes" id="UP000601435"/>
    </source>
</evidence>
<feature type="region of interest" description="Disordered" evidence="1">
    <location>
        <begin position="415"/>
        <end position="437"/>
    </location>
</feature>
<gene>
    <name evidence="2" type="ORF">SNEC2469_LOCUS9305</name>
</gene>
<keyword evidence="3" id="KW-1185">Reference proteome</keyword>
<feature type="compositionally biased region" description="Basic and acidic residues" evidence="1">
    <location>
        <begin position="575"/>
        <end position="588"/>
    </location>
</feature>
<protein>
    <recommendedName>
        <fullName evidence="4">CCHC-type domain-containing protein</fullName>
    </recommendedName>
</protein>
<feature type="region of interest" description="Disordered" evidence="1">
    <location>
        <begin position="462"/>
        <end position="486"/>
    </location>
</feature>
<proteinExistence type="predicted"/>
<dbReference type="Proteomes" id="UP000601435">
    <property type="component" value="Unassembled WGS sequence"/>
</dbReference>
<feature type="region of interest" description="Disordered" evidence="1">
    <location>
        <begin position="515"/>
        <end position="591"/>
    </location>
</feature>
<feature type="compositionally biased region" description="Basic and acidic residues" evidence="1">
    <location>
        <begin position="97"/>
        <end position="119"/>
    </location>
</feature>
<accession>A0A812PQH1</accession>
<feature type="compositionally biased region" description="Basic and acidic residues" evidence="1">
    <location>
        <begin position="662"/>
        <end position="674"/>
    </location>
</feature>
<feature type="compositionally biased region" description="Basic and acidic residues" evidence="1">
    <location>
        <begin position="426"/>
        <end position="437"/>
    </location>
</feature>
<reference evidence="2" key="1">
    <citation type="submission" date="2021-02" db="EMBL/GenBank/DDBJ databases">
        <authorList>
            <person name="Dougan E. K."/>
            <person name="Rhodes N."/>
            <person name="Thang M."/>
            <person name="Chan C."/>
        </authorList>
    </citation>
    <scope>NUCLEOTIDE SEQUENCE</scope>
</reference>
<dbReference type="OrthoDB" id="445344at2759"/>
<feature type="region of interest" description="Disordered" evidence="1">
    <location>
        <begin position="27"/>
        <end position="132"/>
    </location>
</feature>
<evidence type="ECO:0008006" key="4">
    <source>
        <dbReference type="Google" id="ProtNLM"/>
    </source>
</evidence>
<evidence type="ECO:0000256" key="1">
    <source>
        <dbReference type="SAM" id="MobiDB-lite"/>
    </source>
</evidence>
<dbReference type="AlphaFoldDB" id="A0A812PQH1"/>
<feature type="region of interest" description="Disordered" evidence="1">
    <location>
        <begin position="648"/>
        <end position="674"/>
    </location>
</feature>
<name>A0A812PQH1_9DINO</name>
<sequence length="703" mass="80062">MAMGDEWSTGDYARDTAAQHYEWERRASWEAGSTVLPPSSQDGQRRGHRDHHREDPWAQGEDPWTTGRKDRERHRQDYHKGDEDEWREWRAQGLPHGDPEADGRDRRSGWHDPPQERGGHQQSGSFGRGRGKWEPKAEDLWYAKLEEEGSHNWNGKSKEFFVDHAYYKSGQSGPGMRASERLQVPSFNAEDSEDLGGSARSYLRQIEAWKRMTMLPPNKQALVLYQNLSGKAWIAAEELSLARLGEDTGVGYLVSWVTARFLDLEITRIGRALSDFFRKLRRRPNQTVREYNSEYDRLYGRLREVGCCLPEECAAWVYIDRLQLDEPQELNLLASVGNRYDLLRLQQAAVLHDRGHRKPWENSNPKGRRTNYANMTNDLAGIDEDVLDEPDEEDGIPEEVAQAWVTFRSAKDKYKSQQRARGYQGEGDRPRDPEHDNTLKQMKMKSFCSGCGRRGHWHKDAECPNNQGGNGKNHANPDSSDKGRIGKDTRDVAMTTVLPASTQWLQTYADAIAEHGDRSGYPTPLTERPDTHPAAVNRNYKGRPTSSSTASWEAVSTTPQKSGKGNQKTVTPKRNKPEDEPLEHKTMESEVDPAVLEEIQILQTRLALLKDKEGKCCAEIFQQEVIADADFEDAYNKVKEVYVNKHYEHNEPDPGEGQNDTGKPHEDPNKARTAYHDSDFTYATCLEILESAMATDSTDEGHV</sequence>
<organism evidence="2 3">
    <name type="scientific">Symbiodinium necroappetens</name>
    <dbReference type="NCBI Taxonomy" id="1628268"/>
    <lineage>
        <taxon>Eukaryota</taxon>
        <taxon>Sar</taxon>
        <taxon>Alveolata</taxon>
        <taxon>Dinophyceae</taxon>
        <taxon>Suessiales</taxon>
        <taxon>Symbiodiniaceae</taxon>
        <taxon>Symbiodinium</taxon>
    </lineage>
</organism>
<evidence type="ECO:0000313" key="2">
    <source>
        <dbReference type="EMBL" id="CAE7355909.1"/>
    </source>
</evidence>
<comment type="caution">
    <text evidence="2">The sequence shown here is derived from an EMBL/GenBank/DDBJ whole genome shotgun (WGS) entry which is preliminary data.</text>
</comment>